<evidence type="ECO:0000259" key="1">
    <source>
        <dbReference type="PROSITE" id="PS51385"/>
    </source>
</evidence>
<dbReference type="PROSITE" id="PS51385">
    <property type="entry name" value="YJEF_N"/>
    <property type="match status" value="1"/>
</dbReference>
<dbReference type="InterPro" id="IPR004443">
    <property type="entry name" value="YjeF_N_dom"/>
</dbReference>
<sequence>VVIVVGKGNNGADGRACAKYLSILGASVGVIEYEDLHERSTPRCDLLIDAVFGFGFHGDLKRSIKTPRGALILSVDMPSGVNSTSGEVAPGTLKSDFCLVLAGLKRGLLSGDAIEVMGESYLCDLGVATNLAGEGTFYQSFDFSEVPTPTQHHKWKSSVAVFSGSQGMEGAA</sequence>
<dbReference type="AlphaFoldDB" id="T0Z1S2"/>
<proteinExistence type="predicted"/>
<feature type="non-terminal residue" evidence="2">
    <location>
        <position position="172"/>
    </location>
</feature>
<name>T0Z1S2_9ZZZZ</name>
<gene>
    <name evidence="2" type="ORF">B1A_16973</name>
</gene>
<accession>T0Z1S2</accession>
<dbReference type="EMBL" id="AUZX01012479">
    <property type="protein sequence ID" value="EQD39188.1"/>
    <property type="molecule type" value="Genomic_DNA"/>
</dbReference>
<reference evidence="2" key="2">
    <citation type="journal article" date="2014" name="ISME J.">
        <title>Microbial stratification in low pH oxic and suboxic macroscopic growths along an acid mine drainage.</title>
        <authorList>
            <person name="Mendez-Garcia C."/>
            <person name="Mesa V."/>
            <person name="Sprenger R.R."/>
            <person name="Richter M."/>
            <person name="Diez M.S."/>
            <person name="Solano J."/>
            <person name="Bargiela R."/>
            <person name="Golyshina O.V."/>
            <person name="Manteca A."/>
            <person name="Ramos J.L."/>
            <person name="Gallego J.R."/>
            <person name="Llorente I."/>
            <person name="Martins Dos Santos V.A."/>
            <person name="Jensen O.N."/>
            <person name="Pelaez A.I."/>
            <person name="Sanchez J."/>
            <person name="Ferrer M."/>
        </authorList>
    </citation>
    <scope>NUCLEOTIDE SEQUENCE</scope>
</reference>
<feature type="domain" description="YjeF N-terminal" evidence="1">
    <location>
        <begin position="1"/>
        <end position="133"/>
    </location>
</feature>
<evidence type="ECO:0000313" key="2">
    <source>
        <dbReference type="EMBL" id="EQD39188.1"/>
    </source>
</evidence>
<organism evidence="2">
    <name type="scientific">mine drainage metagenome</name>
    <dbReference type="NCBI Taxonomy" id="410659"/>
    <lineage>
        <taxon>unclassified sequences</taxon>
        <taxon>metagenomes</taxon>
        <taxon>ecological metagenomes</taxon>
    </lineage>
</organism>
<comment type="caution">
    <text evidence="2">The sequence shown here is derived from an EMBL/GenBank/DDBJ whole genome shotgun (WGS) entry which is preliminary data.</text>
</comment>
<dbReference type="Gene3D" id="3.40.50.10260">
    <property type="entry name" value="YjeF N-terminal domain"/>
    <property type="match status" value="1"/>
</dbReference>
<reference evidence="2" key="1">
    <citation type="submission" date="2013-08" db="EMBL/GenBank/DDBJ databases">
        <authorList>
            <person name="Mendez C."/>
            <person name="Richter M."/>
            <person name="Ferrer M."/>
            <person name="Sanchez J."/>
        </authorList>
    </citation>
    <scope>NUCLEOTIDE SEQUENCE</scope>
</reference>
<protein>
    <submittedName>
        <fullName evidence="2">Protein containing YjeF-related protein</fullName>
    </submittedName>
</protein>
<dbReference type="InterPro" id="IPR036652">
    <property type="entry name" value="YjeF_N_dom_sf"/>
</dbReference>
<dbReference type="SUPFAM" id="SSF64153">
    <property type="entry name" value="YjeF N-terminal domain-like"/>
    <property type="match status" value="1"/>
</dbReference>
<dbReference type="Pfam" id="PF03853">
    <property type="entry name" value="YjeF_N"/>
    <property type="match status" value="2"/>
</dbReference>
<feature type="non-terminal residue" evidence="2">
    <location>
        <position position="1"/>
    </location>
</feature>